<evidence type="ECO:0000313" key="2">
    <source>
        <dbReference type="Proteomes" id="UP001066276"/>
    </source>
</evidence>
<dbReference type="AlphaFoldDB" id="A0AAV7UFK2"/>
<organism evidence="1 2">
    <name type="scientific">Pleurodeles waltl</name>
    <name type="common">Iberian ribbed newt</name>
    <dbReference type="NCBI Taxonomy" id="8319"/>
    <lineage>
        <taxon>Eukaryota</taxon>
        <taxon>Metazoa</taxon>
        <taxon>Chordata</taxon>
        <taxon>Craniata</taxon>
        <taxon>Vertebrata</taxon>
        <taxon>Euteleostomi</taxon>
        <taxon>Amphibia</taxon>
        <taxon>Batrachia</taxon>
        <taxon>Caudata</taxon>
        <taxon>Salamandroidea</taxon>
        <taxon>Salamandridae</taxon>
        <taxon>Pleurodelinae</taxon>
        <taxon>Pleurodeles</taxon>
    </lineage>
</organism>
<dbReference type="Proteomes" id="UP001066276">
    <property type="component" value="Chromosome 3_1"/>
</dbReference>
<keyword evidence="2" id="KW-1185">Reference proteome</keyword>
<dbReference type="EMBL" id="JANPWB010000005">
    <property type="protein sequence ID" value="KAJ1187803.1"/>
    <property type="molecule type" value="Genomic_DNA"/>
</dbReference>
<name>A0AAV7UFK2_PLEWA</name>
<proteinExistence type="predicted"/>
<sequence length="131" mass="13778">MSSLPIEGAIDRVNRGADDIALIGNFVDVVALDAAPGVGVVDNGIIIVEEGVDNADDDVVVTDFIDEATTLVVLIIDVVEVDSAAGGSMESVDGMGALQPSEHIDCTRAKPEKAHFLVCYMCLHRFILTPP</sequence>
<accession>A0AAV7UFK2</accession>
<gene>
    <name evidence="1" type="ORF">NDU88_004573</name>
</gene>
<comment type="caution">
    <text evidence="1">The sequence shown here is derived from an EMBL/GenBank/DDBJ whole genome shotgun (WGS) entry which is preliminary data.</text>
</comment>
<reference evidence="1" key="1">
    <citation type="journal article" date="2022" name="bioRxiv">
        <title>Sequencing and chromosome-scale assembly of the giantPleurodeles waltlgenome.</title>
        <authorList>
            <person name="Brown T."/>
            <person name="Elewa A."/>
            <person name="Iarovenko S."/>
            <person name="Subramanian E."/>
            <person name="Araus A.J."/>
            <person name="Petzold A."/>
            <person name="Susuki M."/>
            <person name="Suzuki K.-i.T."/>
            <person name="Hayashi T."/>
            <person name="Toyoda A."/>
            <person name="Oliveira C."/>
            <person name="Osipova E."/>
            <person name="Leigh N.D."/>
            <person name="Simon A."/>
            <person name="Yun M.H."/>
        </authorList>
    </citation>
    <scope>NUCLEOTIDE SEQUENCE</scope>
    <source>
        <strain evidence="1">20211129_DDA</strain>
        <tissue evidence="1">Liver</tissue>
    </source>
</reference>
<evidence type="ECO:0000313" key="1">
    <source>
        <dbReference type="EMBL" id="KAJ1187803.1"/>
    </source>
</evidence>
<protein>
    <submittedName>
        <fullName evidence="1">Uncharacterized protein</fullName>
    </submittedName>
</protein>